<evidence type="ECO:0000313" key="2">
    <source>
        <dbReference type="Proteomes" id="UP001582793"/>
    </source>
</evidence>
<reference evidence="1 2" key="1">
    <citation type="submission" date="2024-04" db="EMBL/GenBank/DDBJ databases">
        <title>Polymorphospora sp. isolated from Baiyangdian Lake in Xiong'an New Area.</title>
        <authorList>
            <person name="Zhang X."/>
            <person name="Liu J."/>
        </authorList>
    </citation>
    <scope>NUCLEOTIDE SEQUENCE [LARGE SCALE GENOMIC DNA]</scope>
    <source>
        <strain evidence="1 2">2-325</strain>
    </source>
</reference>
<organism evidence="1 2">
    <name type="scientific">Polymorphospora lycopeni</name>
    <dbReference type="NCBI Taxonomy" id="3140240"/>
    <lineage>
        <taxon>Bacteria</taxon>
        <taxon>Bacillati</taxon>
        <taxon>Actinomycetota</taxon>
        <taxon>Actinomycetes</taxon>
        <taxon>Micromonosporales</taxon>
        <taxon>Micromonosporaceae</taxon>
        <taxon>Polymorphospora</taxon>
    </lineage>
</organism>
<gene>
    <name evidence="1" type="ORF">AAFH96_35495</name>
</gene>
<keyword evidence="2" id="KW-1185">Reference proteome</keyword>
<name>A0ABV5D2H7_9ACTN</name>
<proteinExistence type="predicted"/>
<evidence type="ECO:0000313" key="1">
    <source>
        <dbReference type="EMBL" id="MFB6398340.1"/>
    </source>
</evidence>
<sequence>MSAVRIQQVRHEILPLYQHFSLRDWLQEPELSAAHALFRHARESIVATDTSQLLVYCAQAEVVVEVEFQVWDSDPAENGPVRADWDGGQTFLLECPSGEVFIDQPTMPAIELGALGAGPGWYQGRVSWRDRNPYPSQPHESTLTAVPASGSNRERYQIQIWRAEGGLKSM</sequence>
<comment type="caution">
    <text evidence="1">The sequence shown here is derived from an EMBL/GenBank/DDBJ whole genome shotgun (WGS) entry which is preliminary data.</text>
</comment>
<dbReference type="Proteomes" id="UP001582793">
    <property type="component" value="Unassembled WGS sequence"/>
</dbReference>
<dbReference type="RefSeq" id="WP_364213868.1">
    <property type="nucleotide sequence ID" value="NZ_JBCGDC010000228.1"/>
</dbReference>
<accession>A0ABV5D2H7</accession>
<protein>
    <submittedName>
        <fullName evidence="1">Uncharacterized protein</fullName>
    </submittedName>
</protein>
<dbReference type="EMBL" id="JBCGDC010000228">
    <property type="protein sequence ID" value="MFB6398340.1"/>
    <property type="molecule type" value="Genomic_DNA"/>
</dbReference>